<evidence type="ECO:0000313" key="4">
    <source>
        <dbReference type="Proteomes" id="UP000028839"/>
    </source>
</evidence>
<name>A0A0E2YXT0_9GAMM</name>
<reference evidence="3 4" key="1">
    <citation type="submission" date="2014-07" db="EMBL/GenBank/DDBJ databases">
        <title>Comparative analysis of Nitrosococcus oceani genome inventories of strains from Pacific and Atlantic gyres.</title>
        <authorList>
            <person name="Lim C.K."/>
            <person name="Wang L."/>
            <person name="Sayavedra-Soto L.A."/>
            <person name="Klotz M.G."/>
        </authorList>
    </citation>
    <scope>NUCLEOTIDE SEQUENCE [LARGE SCALE GENOMIC DNA]</scope>
    <source>
        <strain evidence="3 4">C-27</strain>
    </source>
</reference>
<dbReference type="Proteomes" id="UP000028839">
    <property type="component" value="Unassembled WGS sequence"/>
</dbReference>
<dbReference type="InterPro" id="IPR055706">
    <property type="entry name" value="Slg1/2_DUF7282"/>
</dbReference>
<feature type="domain" description="DUF7282" evidence="2">
    <location>
        <begin position="25"/>
        <end position="134"/>
    </location>
</feature>
<keyword evidence="1" id="KW-0732">Signal</keyword>
<accession>A0A0E2YXT0</accession>
<proteinExistence type="predicted"/>
<dbReference type="Pfam" id="PF23951">
    <property type="entry name" value="DUF7282"/>
    <property type="match status" value="1"/>
</dbReference>
<organism evidence="3 4">
    <name type="scientific">Nitrosococcus oceani C-27</name>
    <dbReference type="NCBI Taxonomy" id="314279"/>
    <lineage>
        <taxon>Bacteria</taxon>
        <taxon>Pseudomonadati</taxon>
        <taxon>Pseudomonadota</taxon>
        <taxon>Gammaproteobacteria</taxon>
        <taxon>Chromatiales</taxon>
        <taxon>Chromatiaceae</taxon>
        <taxon>Nitrosococcus</taxon>
    </lineage>
</organism>
<dbReference type="AlphaFoldDB" id="A0A0E2YXT0"/>
<gene>
    <name evidence="3" type="ORF">IB75_16525</name>
</gene>
<feature type="signal peptide" evidence="1">
    <location>
        <begin position="1"/>
        <end position="21"/>
    </location>
</feature>
<protein>
    <recommendedName>
        <fullName evidence="2">DUF7282 domain-containing protein</fullName>
    </recommendedName>
</protein>
<dbReference type="HOGENOM" id="CLU_1873259_0_0_6"/>
<evidence type="ECO:0000313" key="3">
    <source>
        <dbReference type="EMBL" id="KFI18024.1"/>
    </source>
</evidence>
<comment type="caution">
    <text evidence="3">The sequence shown here is derived from an EMBL/GenBank/DDBJ whole genome shotgun (WGS) entry which is preliminary data.</text>
</comment>
<dbReference type="EMBL" id="JPGN01000098">
    <property type="protein sequence ID" value="KFI18024.1"/>
    <property type="molecule type" value="Genomic_DNA"/>
</dbReference>
<evidence type="ECO:0000259" key="2">
    <source>
        <dbReference type="Pfam" id="PF23951"/>
    </source>
</evidence>
<evidence type="ECO:0000256" key="1">
    <source>
        <dbReference type="SAM" id="SignalP"/>
    </source>
</evidence>
<feature type="chain" id="PRO_5002408096" description="DUF7282 domain-containing protein" evidence="1">
    <location>
        <begin position="22"/>
        <end position="136"/>
    </location>
</feature>
<sequence length="136" mass="14317">MKFRTLPLVLAMTGVAGFVIAAEKAAIEVSPQPAGSEITVDSVTVPDDGFVVIHASDEHGNIIAPQSIGYSAVKSGTQEDVSVSLDEEVASGDKVFVMLHEDTGEKGTYEFGVDRTDVDVPVIQDGKPVIVAMDIE</sequence>
<dbReference type="OrthoDB" id="7605232at2"/>